<comment type="similarity">
    <text evidence="2">Belongs to the bacteroidetes fimbrillin superfamily. FimB/Mfa2 family.</text>
</comment>
<keyword evidence="4" id="KW-0472">Membrane</keyword>
<dbReference type="Proteomes" id="UP000501780">
    <property type="component" value="Chromosome"/>
</dbReference>
<evidence type="ECO:0000256" key="4">
    <source>
        <dbReference type="ARBA" id="ARBA00023136"/>
    </source>
</evidence>
<dbReference type="EMBL" id="CP050831">
    <property type="protein sequence ID" value="QIU94162.1"/>
    <property type="molecule type" value="Genomic_DNA"/>
</dbReference>
<feature type="signal peptide" evidence="8">
    <location>
        <begin position="1"/>
        <end position="18"/>
    </location>
</feature>
<keyword evidence="6" id="KW-0998">Cell outer membrane</keyword>
<evidence type="ECO:0000256" key="5">
    <source>
        <dbReference type="ARBA" id="ARBA00023139"/>
    </source>
</evidence>
<proteinExistence type="inferred from homology"/>
<dbReference type="InterPro" id="IPR014941">
    <property type="entry name" value="FimB/Mfa2/Mfa3"/>
</dbReference>
<gene>
    <name evidence="9" type="ORF">BacF7301_08360</name>
</gene>
<protein>
    <recommendedName>
        <fullName evidence="11">Lipoprotein</fullName>
    </recommendedName>
</protein>
<dbReference type="KEGG" id="bfc:BacF7301_08360"/>
<evidence type="ECO:0000256" key="8">
    <source>
        <dbReference type="SAM" id="SignalP"/>
    </source>
</evidence>
<evidence type="ECO:0000313" key="9">
    <source>
        <dbReference type="EMBL" id="QIU94162.1"/>
    </source>
</evidence>
<dbReference type="Pfam" id="PF08842">
    <property type="entry name" value="Mfa2"/>
    <property type="match status" value="1"/>
</dbReference>
<evidence type="ECO:0000256" key="1">
    <source>
        <dbReference type="ARBA" id="ARBA00004442"/>
    </source>
</evidence>
<sequence length="299" mass="31546">MKRIKQYLIMATATLALAGCDVKDPIYNTAHPDKGQISLTTDWTRRTTGVDIPANYTVSVDEYSATVSNVTNTLDNFFEPGIYHLRIHNTPEHVTVNGATVTVAGASGNVDGVGLFIQEMPGWLFTGVTETTIEADTDHTLTVAMQQQVRQLTLFITPTGGTTDRIEHVEGYLSGAASTLNMDNGMHGAPLNVALAFTKVTDGANAGKWAATVRLLGVAGSRQKLHAKIFFEGNTPKPVSLTDANGNDGSDLTTALTAFNADKITPLSLGGEVVETPTGAGFTATITDWISVSGSGTAD</sequence>
<dbReference type="GO" id="GO:0009279">
    <property type="term" value="C:cell outer membrane"/>
    <property type="evidence" value="ECO:0007669"/>
    <property type="project" value="UniProtKB-SubCell"/>
</dbReference>
<name>A0A6H0KLA4_9BACE</name>
<evidence type="ECO:0000313" key="10">
    <source>
        <dbReference type="Proteomes" id="UP000501780"/>
    </source>
</evidence>
<evidence type="ECO:0000256" key="3">
    <source>
        <dbReference type="ARBA" id="ARBA00022729"/>
    </source>
</evidence>
<keyword evidence="7" id="KW-0449">Lipoprotein</keyword>
<evidence type="ECO:0000256" key="6">
    <source>
        <dbReference type="ARBA" id="ARBA00023237"/>
    </source>
</evidence>
<dbReference type="AlphaFoldDB" id="A0A6H0KLA4"/>
<dbReference type="PROSITE" id="PS51257">
    <property type="entry name" value="PROKAR_LIPOPROTEIN"/>
    <property type="match status" value="1"/>
</dbReference>
<evidence type="ECO:0008006" key="11">
    <source>
        <dbReference type="Google" id="ProtNLM"/>
    </source>
</evidence>
<feature type="chain" id="PRO_5026221850" description="Lipoprotein" evidence="8">
    <location>
        <begin position="19"/>
        <end position="299"/>
    </location>
</feature>
<dbReference type="RefSeq" id="WP_167961908.1">
    <property type="nucleotide sequence ID" value="NZ_CP050831.1"/>
</dbReference>
<reference evidence="9 10" key="1">
    <citation type="submission" date="2020-03" db="EMBL/GenBank/DDBJ databases">
        <title>Genomic analysis of Bacteroides faecium CBA7301.</title>
        <authorList>
            <person name="Kim J."/>
            <person name="Roh S.W."/>
        </authorList>
    </citation>
    <scope>NUCLEOTIDE SEQUENCE [LARGE SCALE GENOMIC DNA]</scope>
    <source>
        <strain evidence="9 10">CBA7301</strain>
    </source>
</reference>
<keyword evidence="5" id="KW-0564">Palmitate</keyword>
<comment type="subcellular location">
    <subcellularLocation>
        <location evidence="1">Cell outer membrane</location>
    </subcellularLocation>
</comment>
<organism evidence="9 10">
    <name type="scientific">Bacteroides faecium</name>
    <dbReference type="NCBI Taxonomy" id="2715212"/>
    <lineage>
        <taxon>Bacteria</taxon>
        <taxon>Pseudomonadati</taxon>
        <taxon>Bacteroidota</taxon>
        <taxon>Bacteroidia</taxon>
        <taxon>Bacteroidales</taxon>
        <taxon>Bacteroidaceae</taxon>
        <taxon>Bacteroides</taxon>
    </lineage>
</organism>
<keyword evidence="10" id="KW-1185">Reference proteome</keyword>
<evidence type="ECO:0000256" key="7">
    <source>
        <dbReference type="ARBA" id="ARBA00023288"/>
    </source>
</evidence>
<evidence type="ECO:0000256" key="2">
    <source>
        <dbReference type="ARBA" id="ARBA00007248"/>
    </source>
</evidence>
<accession>A0A6H0KLA4</accession>
<keyword evidence="3 8" id="KW-0732">Signal</keyword>